<reference evidence="1 2" key="1">
    <citation type="submission" date="2021-03" db="EMBL/GenBank/DDBJ databases">
        <title>Sequencing the genomes of 1000 actinobacteria strains.</title>
        <authorList>
            <person name="Klenk H.-P."/>
        </authorList>
    </citation>
    <scope>NUCLEOTIDE SEQUENCE [LARGE SCALE GENOMIC DNA]</scope>
    <source>
        <strain evidence="1 2">DSM 15797</strain>
    </source>
</reference>
<evidence type="ECO:0000313" key="1">
    <source>
        <dbReference type="EMBL" id="MBP2384715.1"/>
    </source>
</evidence>
<proteinExistence type="predicted"/>
<sequence length="70" mass="7758">MTKTGINVILEISIDAGLFHETVLDSAVDIDYSTILKTVDIPEPSRNDIEHQYYAAGPTRRKQSPLTPNS</sequence>
<name>A0ABS4X8B7_9MICC</name>
<accession>A0ABS4X8B7</accession>
<evidence type="ECO:0000313" key="2">
    <source>
        <dbReference type="Proteomes" id="UP001296993"/>
    </source>
</evidence>
<keyword evidence="2" id="KW-1185">Reference proteome</keyword>
<gene>
    <name evidence="1" type="ORF">JOF47_000226</name>
</gene>
<dbReference type="EMBL" id="JAGIOF010000001">
    <property type="protein sequence ID" value="MBP2384715.1"/>
    <property type="molecule type" value="Genomic_DNA"/>
</dbReference>
<dbReference type="Proteomes" id="UP001296993">
    <property type="component" value="Unassembled WGS sequence"/>
</dbReference>
<organism evidence="1 2">
    <name type="scientific">Paeniglutamicibacter kerguelensis</name>
    <dbReference type="NCBI Taxonomy" id="254788"/>
    <lineage>
        <taxon>Bacteria</taxon>
        <taxon>Bacillati</taxon>
        <taxon>Actinomycetota</taxon>
        <taxon>Actinomycetes</taxon>
        <taxon>Micrococcales</taxon>
        <taxon>Micrococcaceae</taxon>
        <taxon>Paeniglutamicibacter</taxon>
    </lineage>
</organism>
<protein>
    <submittedName>
        <fullName evidence="1">Uncharacterized protein</fullName>
    </submittedName>
</protein>
<dbReference type="RefSeq" id="WP_209995399.1">
    <property type="nucleotide sequence ID" value="NZ_BAAAJY010000006.1"/>
</dbReference>
<comment type="caution">
    <text evidence="1">The sequence shown here is derived from an EMBL/GenBank/DDBJ whole genome shotgun (WGS) entry which is preliminary data.</text>
</comment>